<evidence type="ECO:0000256" key="5">
    <source>
        <dbReference type="ARBA" id="ARBA00022723"/>
    </source>
</evidence>
<dbReference type="AlphaFoldDB" id="A0A173THF7"/>
<keyword evidence="6" id="KW-0408">Iron</keyword>
<dbReference type="Gene3D" id="3.40.50.360">
    <property type="match status" value="1"/>
</dbReference>
<protein>
    <recommendedName>
        <fullName evidence="3">Ferredoxin</fullName>
    </recommendedName>
</protein>
<evidence type="ECO:0000313" key="9">
    <source>
        <dbReference type="EMBL" id="CUN01616.1"/>
    </source>
</evidence>
<sequence>MQLLKIYYAYFSPGNTTEKVVSHITSSFQNYPVESINLTDYATRQEDYYFKENELLIIGVPAYGGRVPAPVVDALRHFTGSNTPVVLVATYGNRDIDDTLIELKKNVIDKGFIPVGAASFVCQHTFLKECAEGRPDEEDLKMAGEFGDKLKERLRLLVTYDAGDLEVPGTFPYTKPPMGEFPFKVETNEYCIYCMLCADVCPVKAISESNPKEIDSSICLRCGSCLRICPTQAKYFTEEPFKVLQEKLSPLCGVRKENWYTIA</sequence>
<dbReference type="PROSITE" id="PS51379">
    <property type="entry name" value="4FE4S_FER_2"/>
    <property type="match status" value="2"/>
</dbReference>
<evidence type="ECO:0000256" key="3">
    <source>
        <dbReference type="ARBA" id="ARBA00013529"/>
    </source>
</evidence>
<dbReference type="OrthoDB" id="9813995at2"/>
<evidence type="ECO:0000256" key="1">
    <source>
        <dbReference type="ARBA" id="ARBA00001966"/>
    </source>
</evidence>
<organism evidence="9 10">
    <name type="scientific">Anaerobutyricum hallii</name>
    <dbReference type="NCBI Taxonomy" id="39488"/>
    <lineage>
        <taxon>Bacteria</taxon>
        <taxon>Bacillati</taxon>
        <taxon>Bacillota</taxon>
        <taxon>Clostridia</taxon>
        <taxon>Lachnospirales</taxon>
        <taxon>Lachnospiraceae</taxon>
        <taxon>Anaerobutyricum</taxon>
    </lineage>
</organism>
<dbReference type="PANTHER" id="PTHR24960">
    <property type="entry name" value="PHOTOSYSTEM I IRON-SULFUR CENTER-RELATED"/>
    <property type="match status" value="1"/>
</dbReference>
<dbReference type="GO" id="GO:0051539">
    <property type="term" value="F:4 iron, 4 sulfur cluster binding"/>
    <property type="evidence" value="ECO:0007669"/>
    <property type="project" value="UniProtKB-KW"/>
</dbReference>
<comment type="function">
    <text evidence="2">Ferredoxins are iron-sulfur proteins that transfer electrons in a wide variety of metabolic reactions.</text>
</comment>
<dbReference type="Pfam" id="PF12838">
    <property type="entry name" value="Fer4_7"/>
    <property type="match status" value="1"/>
</dbReference>
<feature type="domain" description="4Fe-4S ferredoxin-type" evidence="8">
    <location>
        <begin position="181"/>
        <end position="207"/>
    </location>
</feature>
<proteinExistence type="predicted"/>
<dbReference type="InterPro" id="IPR050157">
    <property type="entry name" value="PSI_iron-sulfur_center"/>
</dbReference>
<accession>A0A173THF7</accession>
<dbReference type="Proteomes" id="UP000095390">
    <property type="component" value="Unassembled WGS sequence"/>
</dbReference>
<reference evidence="9 10" key="1">
    <citation type="submission" date="2015-09" db="EMBL/GenBank/DDBJ databases">
        <authorList>
            <consortium name="Pathogen Informatics"/>
        </authorList>
    </citation>
    <scope>NUCLEOTIDE SEQUENCE [LARGE SCALE GENOMIC DNA]</scope>
    <source>
        <strain evidence="9 10">2789STDY5834966</strain>
    </source>
</reference>
<dbReference type="PROSITE" id="PS00198">
    <property type="entry name" value="4FE4S_FER_1"/>
    <property type="match status" value="2"/>
</dbReference>
<evidence type="ECO:0000259" key="8">
    <source>
        <dbReference type="PROSITE" id="PS51379"/>
    </source>
</evidence>
<keyword evidence="5" id="KW-0479">Metal-binding</keyword>
<dbReference type="EMBL" id="CYYC01000018">
    <property type="protein sequence ID" value="CUN01616.1"/>
    <property type="molecule type" value="Genomic_DNA"/>
</dbReference>
<evidence type="ECO:0000256" key="4">
    <source>
        <dbReference type="ARBA" id="ARBA00022485"/>
    </source>
</evidence>
<dbReference type="InterPro" id="IPR017900">
    <property type="entry name" value="4Fe4S_Fe_S_CS"/>
</dbReference>
<keyword evidence="4" id="KW-0004">4Fe-4S</keyword>
<dbReference type="InterPro" id="IPR017896">
    <property type="entry name" value="4Fe4S_Fe-S-bd"/>
</dbReference>
<dbReference type="SUPFAM" id="SSF52218">
    <property type="entry name" value="Flavoproteins"/>
    <property type="match status" value="1"/>
</dbReference>
<feature type="domain" description="4Fe-4S ferredoxin-type" evidence="8">
    <location>
        <begin position="210"/>
        <end position="239"/>
    </location>
</feature>
<gene>
    <name evidence="9" type="ORF">ERS852578_01659</name>
</gene>
<dbReference type="PANTHER" id="PTHR24960:SF79">
    <property type="entry name" value="PHOTOSYSTEM I IRON-SULFUR CENTER"/>
    <property type="match status" value="1"/>
</dbReference>
<dbReference type="InterPro" id="IPR029039">
    <property type="entry name" value="Flavoprotein-like_sf"/>
</dbReference>
<evidence type="ECO:0000256" key="7">
    <source>
        <dbReference type="ARBA" id="ARBA00023014"/>
    </source>
</evidence>
<comment type="cofactor">
    <cofactor evidence="1">
        <name>[4Fe-4S] cluster</name>
        <dbReference type="ChEBI" id="CHEBI:49883"/>
    </cofactor>
</comment>
<dbReference type="SUPFAM" id="SSF54862">
    <property type="entry name" value="4Fe-4S ferredoxins"/>
    <property type="match status" value="1"/>
</dbReference>
<dbReference type="RefSeq" id="WP_055182918.1">
    <property type="nucleotide sequence ID" value="NZ_CAUDVV010000010.1"/>
</dbReference>
<name>A0A173THF7_9FIRM</name>
<evidence type="ECO:0000313" key="10">
    <source>
        <dbReference type="Proteomes" id="UP000095390"/>
    </source>
</evidence>
<dbReference type="GO" id="GO:0046872">
    <property type="term" value="F:metal ion binding"/>
    <property type="evidence" value="ECO:0007669"/>
    <property type="project" value="UniProtKB-KW"/>
</dbReference>
<evidence type="ECO:0000256" key="2">
    <source>
        <dbReference type="ARBA" id="ARBA00003532"/>
    </source>
</evidence>
<dbReference type="Gene3D" id="3.30.70.20">
    <property type="match status" value="1"/>
</dbReference>
<evidence type="ECO:0000256" key="6">
    <source>
        <dbReference type="ARBA" id="ARBA00023004"/>
    </source>
</evidence>
<keyword evidence="7" id="KW-0411">Iron-sulfur</keyword>